<dbReference type="AlphaFoldDB" id="A0A1H3KJ80"/>
<comment type="catalytic activity">
    <reaction evidence="10">
        <text>ATP + H2O = ADP + phosphate + H(+)</text>
        <dbReference type="Rhea" id="RHEA:13065"/>
        <dbReference type="ChEBI" id="CHEBI:15377"/>
        <dbReference type="ChEBI" id="CHEBI:15378"/>
        <dbReference type="ChEBI" id="CHEBI:30616"/>
        <dbReference type="ChEBI" id="CHEBI:43474"/>
        <dbReference type="ChEBI" id="CHEBI:456216"/>
        <dbReference type="EC" id="5.6.2.4"/>
    </reaction>
</comment>
<dbReference type="CDD" id="cd17932">
    <property type="entry name" value="DEXQc_UvrD"/>
    <property type="match status" value="1"/>
</dbReference>
<accession>A0A1H3KJ80</accession>
<dbReference type="Pfam" id="PF00580">
    <property type="entry name" value="UvrD-helicase"/>
    <property type="match status" value="2"/>
</dbReference>
<dbReference type="InterPro" id="IPR013986">
    <property type="entry name" value="DExx_box_DNA_helicase_dom_sf"/>
</dbReference>
<dbReference type="PANTHER" id="PTHR11070:SF2">
    <property type="entry name" value="ATP-DEPENDENT DNA HELICASE SRS2"/>
    <property type="match status" value="1"/>
</dbReference>
<dbReference type="Pfam" id="PF13361">
    <property type="entry name" value="UvrD_C"/>
    <property type="match status" value="1"/>
</dbReference>
<evidence type="ECO:0000256" key="3">
    <source>
        <dbReference type="ARBA" id="ARBA00022801"/>
    </source>
</evidence>
<dbReference type="InterPro" id="IPR014017">
    <property type="entry name" value="DNA_helicase_UvrD-like_C"/>
</dbReference>
<dbReference type="InterPro" id="IPR014016">
    <property type="entry name" value="UvrD-like_ATP-bd"/>
</dbReference>
<sequence>MNGKTWQQSYCQLRDKIIESNYDHLNQAQQKAVLHTEGPCLVLAGAGSGKTTMLVNRIGHMIRFGSIYRQNHVPERMAETEYKQLREWYDLKADVKTPMPLNLSRLLEYQSVDPSQILAITFTNKAAREMKERVEQLLKGTCQRMWISTFHAACARILRSDIHRLGYGSNFVIYDAQDQQVLLKECIKQLNLSDKKYSPRAVSGWIGKMKDSMVSVLESKKQNEKDFYNKQLANIYELYEKKLFQNNALDFDDLILKTLQLFRQHPEVLRYYQEKFRYVLVDEFQDTNKPQYLWVKALAEKHQNLCVVGDDDQSIYGWRGADIENILGFEKDFSETVTIKLEQNYRSTETILNAANQVVSNNRHRKAKKLFTEGLEGEKIAYCQCRNEYAEADFMVQSMQELHEKGRNYSDFAVLYRTHAQSRVLEEAMMKAGIPYRIYGGTRFYDRKEIKDILAYLKVIENPKDELSLKRIINTPRRGIGDKTVETLEGFAVDQEKNIWEMLTETDQWKHRISSRAANSLTKFVHMLDKWIKEKSAYQVTELVEEVYSVTGYLELLKEEGSIESQGRVENLMEFLSLTREFDQTAEEEKLEDFLAGTSLEAAVDSLGEEGSGVLLMTLHSAKGLEFPVVFMPGMEENVFPSSMSLKEGNEEEERRLCYVGITRAKEKLILSNAISRTLYGFTGYNEPSRFIEEIPSDCVQNAGGNQESDQQQQDAFRKKLQRQRWQRKEMRPMETDTAPKHVGENKTLQAGQKVNHPAFGSGTVVSRVNELVTIAFPGGGLKKINLDYVKLTIEE</sequence>
<evidence type="ECO:0000256" key="8">
    <source>
        <dbReference type="ARBA" id="ARBA00034617"/>
    </source>
</evidence>
<comment type="similarity">
    <text evidence="1">Belongs to the helicase family. UvrD subfamily.</text>
</comment>
<dbReference type="GO" id="GO:0005829">
    <property type="term" value="C:cytosol"/>
    <property type="evidence" value="ECO:0007669"/>
    <property type="project" value="TreeGrafter"/>
</dbReference>
<dbReference type="GO" id="GO:0043138">
    <property type="term" value="F:3'-5' DNA helicase activity"/>
    <property type="evidence" value="ECO:0007669"/>
    <property type="project" value="UniProtKB-EC"/>
</dbReference>
<evidence type="ECO:0000259" key="13">
    <source>
        <dbReference type="PROSITE" id="PS51217"/>
    </source>
</evidence>
<dbReference type="OrthoDB" id="9810135at2"/>
<dbReference type="Pfam" id="PF12073">
    <property type="entry name" value="DUF3553"/>
    <property type="match status" value="1"/>
</dbReference>
<feature type="domain" description="UvrD-like helicase C-terminal" evidence="13">
    <location>
        <begin position="349"/>
        <end position="624"/>
    </location>
</feature>
<dbReference type="EC" id="5.6.2.4" evidence="9"/>
<gene>
    <name evidence="14" type="ORF">SAMN05192546_102372</name>
</gene>
<dbReference type="GO" id="GO:0033202">
    <property type="term" value="C:DNA helicase complex"/>
    <property type="evidence" value="ECO:0007669"/>
    <property type="project" value="TreeGrafter"/>
</dbReference>
<comment type="catalytic activity">
    <reaction evidence="8">
        <text>Couples ATP hydrolysis with the unwinding of duplex DNA by translocating in the 3'-5' direction.</text>
        <dbReference type="EC" id="5.6.2.4"/>
    </reaction>
</comment>
<dbReference type="PROSITE" id="PS51198">
    <property type="entry name" value="UVRD_HELICASE_ATP_BIND"/>
    <property type="match status" value="1"/>
</dbReference>
<dbReference type="Gene3D" id="3.40.50.300">
    <property type="entry name" value="P-loop containing nucleotide triphosphate hydrolases"/>
    <property type="match status" value="3"/>
</dbReference>
<keyword evidence="4 11" id="KW-0347">Helicase</keyword>
<dbReference type="GO" id="GO:0005524">
    <property type="term" value="F:ATP binding"/>
    <property type="evidence" value="ECO:0007669"/>
    <property type="project" value="UniProtKB-UniRule"/>
</dbReference>
<evidence type="ECO:0000256" key="4">
    <source>
        <dbReference type="ARBA" id="ARBA00022806"/>
    </source>
</evidence>
<evidence type="ECO:0000256" key="5">
    <source>
        <dbReference type="ARBA" id="ARBA00022840"/>
    </source>
</evidence>
<protein>
    <recommendedName>
        <fullName evidence="9">DNA 3'-5' helicase</fullName>
        <ecNumber evidence="9">5.6.2.4</ecNumber>
    </recommendedName>
</protein>
<feature type="domain" description="UvrD-like helicase ATP-binding" evidence="12">
    <location>
        <begin position="23"/>
        <end position="348"/>
    </location>
</feature>
<dbReference type="SUPFAM" id="SSF52540">
    <property type="entry name" value="P-loop containing nucleoside triphosphate hydrolases"/>
    <property type="match status" value="1"/>
</dbReference>
<dbReference type="InterPro" id="IPR000212">
    <property type="entry name" value="DNA_helicase_UvrD/REP"/>
</dbReference>
<dbReference type="Gene3D" id="1.10.486.10">
    <property type="entry name" value="PCRA, domain 4"/>
    <property type="match status" value="1"/>
</dbReference>
<reference evidence="14 15" key="1">
    <citation type="submission" date="2016-10" db="EMBL/GenBank/DDBJ databases">
        <authorList>
            <person name="de Groot N.N."/>
        </authorList>
    </citation>
    <scope>NUCLEOTIDE SEQUENCE [LARGE SCALE GENOMIC DNA]</scope>
    <source>
        <strain evidence="14 15">APO</strain>
    </source>
</reference>
<keyword evidence="3 11" id="KW-0378">Hydrolase</keyword>
<evidence type="ECO:0000256" key="10">
    <source>
        <dbReference type="ARBA" id="ARBA00048988"/>
    </source>
</evidence>
<dbReference type="RefSeq" id="WP_093311371.1">
    <property type="nucleotide sequence ID" value="NZ_FNPV01000002.1"/>
</dbReference>
<feature type="binding site" evidence="11">
    <location>
        <begin position="44"/>
        <end position="51"/>
    </location>
    <ligand>
        <name>ATP</name>
        <dbReference type="ChEBI" id="CHEBI:30616"/>
    </ligand>
</feature>
<dbReference type="Proteomes" id="UP000199230">
    <property type="component" value="Unassembled WGS sequence"/>
</dbReference>
<keyword evidence="2 11" id="KW-0547">Nucleotide-binding</keyword>
<evidence type="ECO:0000256" key="6">
    <source>
        <dbReference type="ARBA" id="ARBA00023125"/>
    </source>
</evidence>
<organism evidence="14 15">
    <name type="scientific">Tindallia californiensis</name>
    <dbReference type="NCBI Taxonomy" id="159292"/>
    <lineage>
        <taxon>Bacteria</taxon>
        <taxon>Bacillati</taxon>
        <taxon>Bacillota</taxon>
        <taxon>Clostridia</taxon>
        <taxon>Peptostreptococcales</taxon>
        <taxon>Tindalliaceae</taxon>
        <taxon>Tindallia</taxon>
    </lineage>
</organism>
<dbReference type="STRING" id="159292.SAMN05192546_102372"/>
<keyword evidence="6" id="KW-0238">DNA-binding</keyword>
<evidence type="ECO:0000256" key="7">
    <source>
        <dbReference type="ARBA" id="ARBA00023235"/>
    </source>
</evidence>
<name>A0A1H3KJ80_9FIRM</name>
<evidence type="ECO:0000256" key="1">
    <source>
        <dbReference type="ARBA" id="ARBA00009922"/>
    </source>
</evidence>
<dbReference type="GO" id="GO:0000725">
    <property type="term" value="P:recombinational repair"/>
    <property type="evidence" value="ECO:0007669"/>
    <property type="project" value="TreeGrafter"/>
</dbReference>
<evidence type="ECO:0000256" key="2">
    <source>
        <dbReference type="ARBA" id="ARBA00022741"/>
    </source>
</evidence>
<dbReference type="EMBL" id="FNPV01000002">
    <property type="protein sequence ID" value="SDY51805.1"/>
    <property type="molecule type" value="Genomic_DNA"/>
</dbReference>
<keyword evidence="5 11" id="KW-0067">ATP-binding</keyword>
<dbReference type="Gene3D" id="1.10.10.160">
    <property type="match status" value="1"/>
</dbReference>
<evidence type="ECO:0000313" key="14">
    <source>
        <dbReference type="EMBL" id="SDY51805.1"/>
    </source>
</evidence>
<dbReference type="PROSITE" id="PS51217">
    <property type="entry name" value="UVRD_HELICASE_CTER"/>
    <property type="match status" value="1"/>
</dbReference>
<keyword evidence="7" id="KW-0413">Isomerase</keyword>
<evidence type="ECO:0000256" key="11">
    <source>
        <dbReference type="PROSITE-ProRule" id="PRU00560"/>
    </source>
</evidence>
<dbReference type="CDD" id="cd18807">
    <property type="entry name" value="SF1_C_UvrD"/>
    <property type="match status" value="1"/>
</dbReference>
<dbReference type="InterPro" id="IPR021938">
    <property type="entry name" value="DUF3553"/>
</dbReference>
<keyword evidence="15" id="KW-1185">Reference proteome</keyword>
<evidence type="ECO:0000256" key="9">
    <source>
        <dbReference type="ARBA" id="ARBA00034808"/>
    </source>
</evidence>
<dbReference type="PANTHER" id="PTHR11070">
    <property type="entry name" value="UVRD / RECB / PCRA DNA HELICASE FAMILY MEMBER"/>
    <property type="match status" value="1"/>
</dbReference>
<dbReference type="GO" id="GO:0003677">
    <property type="term" value="F:DNA binding"/>
    <property type="evidence" value="ECO:0007669"/>
    <property type="project" value="UniProtKB-KW"/>
</dbReference>
<dbReference type="InterPro" id="IPR027417">
    <property type="entry name" value="P-loop_NTPase"/>
</dbReference>
<evidence type="ECO:0000313" key="15">
    <source>
        <dbReference type="Proteomes" id="UP000199230"/>
    </source>
</evidence>
<proteinExistence type="inferred from homology"/>
<dbReference type="GO" id="GO:0016887">
    <property type="term" value="F:ATP hydrolysis activity"/>
    <property type="evidence" value="ECO:0007669"/>
    <property type="project" value="RHEA"/>
</dbReference>
<evidence type="ECO:0000259" key="12">
    <source>
        <dbReference type="PROSITE" id="PS51198"/>
    </source>
</evidence>
<dbReference type="FunFam" id="1.10.486.10:FF:000003">
    <property type="entry name" value="ATP-dependent DNA helicase"/>
    <property type="match status" value="1"/>
</dbReference>